<reference evidence="5 6" key="1">
    <citation type="submission" date="2018-05" db="EMBL/GenBank/DDBJ databases">
        <title>Genomic Encyclopedia of Type Strains, Phase IV (KMG-IV): sequencing the most valuable type-strain genomes for metagenomic binning, comparative biology and taxonomic classification.</title>
        <authorList>
            <person name="Goeker M."/>
        </authorList>
    </citation>
    <scope>NUCLEOTIDE SEQUENCE [LARGE SCALE GENOMIC DNA]</scope>
    <source>
        <strain evidence="5 6">DSM 6462</strain>
    </source>
</reference>
<dbReference type="InterPro" id="IPR036388">
    <property type="entry name" value="WH-like_DNA-bd_sf"/>
</dbReference>
<dbReference type="PANTHER" id="PTHR43537:SF5">
    <property type="entry name" value="UXU OPERON TRANSCRIPTIONAL REGULATOR"/>
    <property type="match status" value="1"/>
</dbReference>
<evidence type="ECO:0000256" key="1">
    <source>
        <dbReference type="ARBA" id="ARBA00023015"/>
    </source>
</evidence>
<dbReference type="AlphaFoldDB" id="A0A2V3TTG1"/>
<keyword evidence="6" id="KW-1185">Reference proteome</keyword>
<dbReference type="PANTHER" id="PTHR43537">
    <property type="entry name" value="TRANSCRIPTIONAL REGULATOR, GNTR FAMILY"/>
    <property type="match status" value="1"/>
</dbReference>
<dbReference type="RefSeq" id="WP_110378396.1">
    <property type="nucleotide sequence ID" value="NZ_JAHBRY010000001.1"/>
</dbReference>
<dbReference type="GO" id="GO:0003677">
    <property type="term" value="F:DNA binding"/>
    <property type="evidence" value="ECO:0007669"/>
    <property type="project" value="UniProtKB-KW"/>
</dbReference>
<evidence type="ECO:0000256" key="2">
    <source>
        <dbReference type="ARBA" id="ARBA00023125"/>
    </source>
</evidence>
<dbReference type="CDD" id="cd07377">
    <property type="entry name" value="WHTH_GntR"/>
    <property type="match status" value="1"/>
</dbReference>
<evidence type="ECO:0000259" key="4">
    <source>
        <dbReference type="PROSITE" id="PS50949"/>
    </source>
</evidence>
<dbReference type="InterPro" id="IPR000524">
    <property type="entry name" value="Tscrpt_reg_HTH_GntR"/>
</dbReference>
<dbReference type="Gene3D" id="1.10.10.10">
    <property type="entry name" value="Winged helix-like DNA-binding domain superfamily/Winged helix DNA-binding domain"/>
    <property type="match status" value="1"/>
</dbReference>
<evidence type="ECO:0000313" key="5">
    <source>
        <dbReference type="EMBL" id="PXW51376.1"/>
    </source>
</evidence>
<dbReference type="PRINTS" id="PR00035">
    <property type="entry name" value="HTHGNTR"/>
</dbReference>
<dbReference type="Pfam" id="PF07729">
    <property type="entry name" value="FCD"/>
    <property type="match status" value="1"/>
</dbReference>
<keyword evidence="2" id="KW-0238">DNA-binding</keyword>
<dbReference type="GO" id="GO:0003700">
    <property type="term" value="F:DNA-binding transcription factor activity"/>
    <property type="evidence" value="ECO:0007669"/>
    <property type="project" value="InterPro"/>
</dbReference>
<dbReference type="InterPro" id="IPR008920">
    <property type="entry name" value="TF_FadR/GntR_C"/>
</dbReference>
<gene>
    <name evidence="5" type="ORF">C7450_12058</name>
</gene>
<dbReference type="InterPro" id="IPR011711">
    <property type="entry name" value="GntR_C"/>
</dbReference>
<evidence type="ECO:0000313" key="6">
    <source>
        <dbReference type="Proteomes" id="UP000248021"/>
    </source>
</evidence>
<keyword evidence="3" id="KW-0804">Transcription</keyword>
<dbReference type="SUPFAM" id="SSF48008">
    <property type="entry name" value="GntR ligand-binding domain-like"/>
    <property type="match status" value="1"/>
</dbReference>
<dbReference type="Proteomes" id="UP000248021">
    <property type="component" value="Unassembled WGS sequence"/>
</dbReference>
<dbReference type="InterPro" id="IPR036390">
    <property type="entry name" value="WH_DNA-bd_sf"/>
</dbReference>
<protein>
    <submittedName>
        <fullName evidence="5">GntR family transcriptional regulator</fullName>
    </submittedName>
</protein>
<dbReference type="SMART" id="SM00345">
    <property type="entry name" value="HTH_GNTR"/>
    <property type="match status" value="1"/>
</dbReference>
<comment type="caution">
    <text evidence="5">The sequence shown here is derived from an EMBL/GenBank/DDBJ whole genome shotgun (WGS) entry which is preliminary data.</text>
</comment>
<dbReference type="SMART" id="SM00895">
    <property type="entry name" value="FCD"/>
    <property type="match status" value="1"/>
</dbReference>
<name>A0A2V3TTG1_9HYPH</name>
<keyword evidence="1" id="KW-0805">Transcription regulation</keyword>
<proteinExistence type="predicted"/>
<dbReference type="PROSITE" id="PS50949">
    <property type="entry name" value="HTH_GNTR"/>
    <property type="match status" value="1"/>
</dbReference>
<dbReference type="Pfam" id="PF00392">
    <property type="entry name" value="GntR"/>
    <property type="match status" value="1"/>
</dbReference>
<organism evidence="5 6">
    <name type="scientific">Chelatococcus asaccharovorans</name>
    <dbReference type="NCBI Taxonomy" id="28210"/>
    <lineage>
        <taxon>Bacteria</taxon>
        <taxon>Pseudomonadati</taxon>
        <taxon>Pseudomonadota</taxon>
        <taxon>Alphaproteobacteria</taxon>
        <taxon>Hyphomicrobiales</taxon>
        <taxon>Chelatococcaceae</taxon>
        <taxon>Chelatococcus</taxon>
    </lineage>
</organism>
<sequence>MASSAKSSAKSSEAIVLAEVPSFRDAIVKRSLKDVIADRIAGLIASGIVQVGDALPSERELASSLNVSRETMRGAIQILAARGILEISHGARTRVVRADVGPVTIGVGPARAINAYDIDSVHAARLLIEREVAADAARRIDDATLAMLEGLLAVQKEAFNDPVGFLICDREFHVTIYRASGNALLADFAADLYSYMMEYRRLAVARPEAIATSYADHAAIVAALRAHDPDAAVAAFAVHTDRIYQTTQTVMGFEKK</sequence>
<accession>A0A2V3TTG1</accession>
<feature type="domain" description="HTH gntR-type" evidence="4">
    <location>
        <begin position="30"/>
        <end position="98"/>
    </location>
</feature>
<dbReference type="OrthoDB" id="6087511at2"/>
<dbReference type="Gene3D" id="1.20.120.530">
    <property type="entry name" value="GntR ligand-binding domain-like"/>
    <property type="match status" value="1"/>
</dbReference>
<dbReference type="SUPFAM" id="SSF46785">
    <property type="entry name" value="Winged helix' DNA-binding domain"/>
    <property type="match status" value="1"/>
</dbReference>
<dbReference type="EMBL" id="QJJK01000020">
    <property type="protein sequence ID" value="PXW51376.1"/>
    <property type="molecule type" value="Genomic_DNA"/>
</dbReference>
<evidence type="ECO:0000256" key="3">
    <source>
        <dbReference type="ARBA" id="ARBA00023163"/>
    </source>
</evidence>